<dbReference type="PANTHER" id="PTHR11749">
    <property type="entry name" value="RIBULOSE-5-PHOSPHATE-3-EPIMERASE"/>
    <property type="match status" value="1"/>
</dbReference>
<evidence type="ECO:0000256" key="1">
    <source>
        <dbReference type="ARBA" id="ARBA00001782"/>
    </source>
</evidence>
<evidence type="ECO:0000256" key="13">
    <source>
        <dbReference type="PIRNR" id="PIRNR001461"/>
    </source>
</evidence>
<comment type="cofactor">
    <cofactor evidence="4">
        <name>Zn(2+)</name>
        <dbReference type="ChEBI" id="CHEBI:29105"/>
    </cofactor>
</comment>
<feature type="active site" description="Proton acceptor" evidence="14">
    <location>
        <position position="36"/>
    </location>
</feature>
<dbReference type="NCBIfam" id="NF004076">
    <property type="entry name" value="PRK05581.1-4"/>
    <property type="match status" value="1"/>
</dbReference>
<feature type="binding site" evidence="16">
    <location>
        <begin position="143"/>
        <end position="146"/>
    </location>
    <ligand>
        <name>substrate</name>
    </ligand>
</feature>
<comment type="caution">
    <text evidence="17">The sequence shown here is derived from an EMBL/GenBank/DDBJ whole genome shotgun (WGS) entry which is preliminary data.</text>
</comment>
<organism evidence="17 18">
    <name type="scientific">Dimargaris verticillata</name>
    <dbReference type="NCBI Taxonomy" id="2761393"/>
    <lineage>
        <taxon>Eukaryota</taxon>
        <taxon>Fungi</taxon>
        <taxon>Fungi incertae sedis</taxon>
        <taxon>Zoopagomycota</taxon>
        <taxon>Kickxellomycotina</taxon>
        <taxon>Dimargaritomycetes</taxon>
        <taxon>Dimargaritales</taxon>
        <taxon>Dimargaritaceae</taxon>
        <taxon>Dimargaris</taxon>
    </lineage>
</organism>
<dbReference type="Gene3D" id="3.20.20.70">
    <property type="entry name" value="Aldolase class I"/>
    <property type="match status" value="1"/>
</dbReference>
<evidence type="ECO:0000256" key="4">
    <source>
        <dbReference type="ARBA" id="ARBA00001947"/>
    </source>
</evidence>
<dbReference type="GO" id="GO:0005975">
    <property type="term" value="P:carbohydrate metabolic process"/>
    <property type="evidence" value="ECO:0007669"/>
    <property type="project" value="InterPro"/>
</dbReference>
<dbReference type="InterPro" id="IPR011060">
    <property type="entry name" value="RibuloseP-bd_barrel"/>
</dbReference>
<feature type="binding site" evidence="16">
    <location>
        <position position="67"/>
    </location>
    <ligand>
        <name>substrate</name>
    </ligand>
</feature>
<comment type="catalytic activity">
    <reaction evidence="1 13">
        <text>D-ribulose 5-phosphate = D-xylulose 5-phosphate</text>
        <dbReference type="Rhea" id="RHEA:13677"/>
        <dbReference type="ChEBI" id="CHEBI:57737"/>
        <dbReference type="ChEBI" id="CHEBI:58121"/>
        <dbReference type="EC" id="5.1.3.1"/>
    </reaction>
</comment>
<feature type="binding site" evidence="15">
    <location>
        <position position="67"/>
    </location>
    <ligand>
        <name>a divalent metal cation</name>
        <dbReference type="ChEBI" id="CHEBI:60240"/>
    </ligand>
</feature>
<dbReference type="FunFam" id="3.20.20.70:FF:000171">
    <property type="entry name" value="Ribulose-phosphate 3-epimerase"/>
    <property type="match status" value="1"/>
</dbReference>
<sequence length="219" mass="23690">MPSAKIAPSLLSGDFANLANECQRMLKDGADYLHMDVMDGHFVPNLTIGAPVIKSLRKHTDAFLDCHLMVAEPERWVDDFAAAGTNLFMFHYEATKHHEALIERIRNHGMKAGIAIKPKTPVDAILSLAGQVDMVLVMTVEPGFGGQKFMVDCLSKVRALRQAYPDLDIEVDGGLDLTNIDEAAEAGANVIVAGTSIFKADKPAEVIATFRNTINAASA</sequence>
<dbReference type="AlphaFoldDB" id="A0A9W8B5N9"/>
<keyword evidence="15" id="KW-0464">Manganese</keyword>
<evidence type="ECO:0000256" key="8">
    <source>
        <dbReference type="ARBA" id="ARBA00013188"/>
    </source>
</evidence>
<feature type="binding site" evidence="16">
    <location>
        <position position="174"/>
    </location>
    <ligand>
        <name>substrate</name>
    </ligand>
</feature>
<accession>A0A9W8B5N9</accession>
<dbReference type="EC" id="5.1.3.1" evidence="8 13"/>
<comment type="pathway">
    <text evidence="6">Carbohydrate degradation; pentose phosphate pathway; D-xylulose 5-phosphate from D-ribulose 5-phosphate (non-oxidative stage): step 1/1.</text>
</comment>
<dbReference type="GO" id="GO:0046872">
    <property type="term" value="F:metal ion binding"/>
    <property type="evidence" value="ECO:0007669"/>
    <property type="project" value="UniProtKB-KW"/>
</dbReference>
<keyword evidence="11 13" id="KW-0413">Isomerase</keyword>
<name>A0A9W8B5N9_9FUNG</name>
<feature type="binding site" evidence="15">
    <location>
        <position position="34"/>
    </location>
    <ligand>
        <name>a divalent metal cation</name>
        <dbReference type="ChEBI" id="CHEBI:60240"/>
    </ligand>
</feature>
<feature type="binding site" evidence="15">
    <location>
        <position position="36"/>
    </location>
    <ligand>
        <name>a divalent metal cation</name>
        <dbReference type="ChEBI" id="CHEBI:60240"/>
    </ligand>
</feature>
<dbReference type="CDD" id="cd00429">
    <property type="entry name" value="RPE"/>
    <property type="match status" value="1"/>
</dbReference>
<dbReference type="PROSITE" id="PS01086">
    <property type="entry name" value="RIBUL_P_3_EPIMER_2"/>
    <property type="match status" value="1"/>
</dbReference>
<dbReference type="GO" id="GO:0004750">
    <property type="term" value="F:D-ribulose-phosphate 3-epimerase activity"/>
    <property type="evidence" value="ECO:0007669"/>
    <property type="project" value="UniProtKB-EC"/>
</dbReference>
<dbReference type="GO" id="GO:0006098">
    <property type="term" value="P:pentose-phosphate shunt"/>
    <property type="evidence" value="ECO:0007669"/>
    <property type="project" value="InterPro"/>
</dbReference>
<comment type="cofactor">
    <cofactor evidence="5">
        <name>Fe(2+)</name>
        <dbReference type="ChEBI" id="CHEBI:29033"/>
    </cofactor>
</comment>
<dbReference type="Pfam" id="PF00834">
    <property type="entry name" value="Ribul_P_3_epim"/>
    <property type="match status" value="1"/>
</dbReference>
<dbReference type="SUPFAM" id="SSF51366">
    <property type="entry name" value="Ribulose-phoshate binding barrel"/>
    <property type="match status" value="1"/>
</dbReference>
<reference evidence="17" key="1">
    <citation type="submission" date="2022-07" db="EMBL/GenBank/DDBJ databases">
        <title>Phylogenomic reconstructions and comparative analyses of Kickxellomycotina fungi.</title>
        <authorList>
            <person name="Reynolds N.K."/>
            <person name="Stajich J.E."/>
            <person name="Barry K."/>
            <person name="Grigoriev I.V."/>
            <person name="Crous P."/>
            <person name="Smith M.E."/>
        </authorList>
    </citation>
    <scope>NUCLEOTIDE SEQUENCE</scope>
    <source>
        <strain evidence="17">RSA 567</strain>
    </source>
</reference>
<dbReference type="Proteomes" id="UP001151582">
    <property type="component" value="Unassembled WGS sequence"/>
</dbReference>
<dbReference type="OrthoDB" id="1927044at2759"/>
<comment type="cofactor">
    <cofactor evidence="3">
        <name>Co(2+)</name>
        <dbReference type="ChEBI" id="CHEBI:48828"/>
    </cofactor>
</comment>
<evidence type="ECO:0000256" key="7">
    <source>
        <dbReference type="ARBA" id="ARBA00009541"/>
    </source>
</evidence>
<evidence type="ECO:0000256" key="12">
    <source>
        <dbReference type="ARBA" id="ARBA00023285"/>
    </source>
</evidence>
<evidence type="ECO:0000313" key="18">
    <source>
        <dbReference type="Proteomes" id="UP001151582"/>
    </source>
</evidence>
<keyword evidence="12 15" id="KW-0170">Cobalt</keyword>
<dbReference type="InterPro" id="IPR026019">
    <property type="entry name" value="Ribul_P_3_epim"/>
</dbReference>
<keyword evidence="15" id="KW-0862">Zinc</keyword>
<evidence type="ECO:0000256" key="9">
    <source>
        <dbReference type="ARBA" id="ARBA00013920"/>
    </source>
</evidence>
<dbReference type="InterPro" id="IPR013785">
    <property type="entry name" value="Aldolase_TIM"/>
</dbReference>
<evidence type="ECO:0000256" key="3">
    <source>
        <dbReference type="ARBA" id="ARBA00001941"/>
    </source>
</evidence>
<evidence type="ECO:0000256" key="6">
    <source>
        <dbReference type="ARBA" id="ARBA00005016"/>
    </source>
</evidence>
<evidence type="ECO:0000256" key="2">
    <source>
        <dbReference type="ARBA" id="ARBA00001936"/>
    </source>
</evidence>
<comment type="cofactor">
    <cofactor evidence="2">
        <name>Mn(2+)</name>
        <dbReference type="ChEBI" id="CHEBI:29035"/>
    </cofactor>
</comment>
<keyword evidence="10 15" id="KW-0479">Metal-binding</keyword>
<protein>
    <recommendedName>
        <fullName evidence="9 13">Ribulose-phosphate 3-epimerase</fullName>
        <ecNumber evidence="8 13">5.1.3.1</ecNumber>
    </recommendedName>
</protein>
<comment type="similarity">
    <text evidence="7 13">Belongs to the ribulose-phosphate 3-epimerase family.</text>
</comment>
<evidence type="ECO:0000256" key="5">
    <source>
        <dbReference type="ARBA" id="ARBA00001954"/>
    </source>
</evidence>
<gene>
    <name evidence="17" type="primary">RPE1</name>
    <name evidence="17" type="ORF">H4R34_003724</name>
</gene>
<proteinExistence type="inferred from homology"/>
<feature type="active site" description="Proton donor" evidence="14">
    <location>
        <position position="172"/>
    </location>
</feature>
<dbReference type="PROSITE" id="PS01085">
    <property type="entry name" value="RIBUL_P_3_EPIMER_1"/>
    <property type="match status" value="1"/>
</dbReference>
<evidence type="ECO:0000256" key="11">
    <source>
        <dbReference type="ARBA" id="ARBA00023235"/>
    </source>
</evidence>
<dbReference type="InterPro" id="IPR000056">
    <property type="entry name" value="Ribul_P_3_epim-like"/>
</dbReference>
<keyword evidence="13" id="KW-0119">Carbohydrate metabolism</keyword>
<evidence type="ECO:0000256" key="15">
    <source>
        <dbReference type="PIRSR" id="PIRSR001461-2"/>
    </source>
</evidence>
<evidence type="ECO:0000256" key="16">
    <source>
        <dbReference type="PIRSR" id="PIRSR001461-3"/>
    </source>
</evidence>
<dbReference type="HAMAP" id="MF_02227">
    <property type="entry name" value="RPE"/>
    <property type="match status" value="1"/>
</dbReference>
<keyword evidence="18" id="KW-1185">Reference proteome</keyword>
<dbReference type="NCBIfam" id="TIGR01163">
    <property type="entry name" value="rpe"/>
    <property type="match status" value="1"/>
</dbReference>
<comment type="cofactor">
    <cofactor evidence="15">
        <name>a divalent metal cation</name>
        <dbReference type="ChEBI" id="CHEBI:60240"/>
    </cofactor>
    <text evidence="15">Binds 1 divalent metal cation per subunit.</text>
</comment>
<feature type="binding site" evidence="16">
    <location>
        <begin position="194"/>
        <end position="195"/>
    </location>
    <ligand>
        <name>substrate</name>
    </ligand>
</feature>
<feature type="binding site" evidence="16">
    <location>
        <position position="9"/>
    </location>
    <ligand>
        <name>substrate</name>
    </ligand>
</feature>
<evidence type="ECO:0000256" key="10">
    <source>
        <dbReference type="ARBA" id="ARBA00022723"/>
    </source>
</evidence>
<evidence type="ECO:0000313" key="17">
    <source>
        <dbReference type="EMBL" id="KAJ1977074.1"/>
    </source>
</evidence>
<dbReference type="PIRSF" id="PIRSF001461">
    <property type="entry name" value="RPE"/>
    <property type="match status" value="1"/>
</dbReference>
<evidence type="ECO:0000256" key="14">
    <source>
        <dbReference type="PIRSR" id="PIRSR001461-1"/>
    </source>
</evidence>
<feature type="binding site" evidence="15">
    <location>
        <position position="172"/>
    </location>
    <ligand>
        <name>a divalent metal cation</name>
        <dbReference type="ChEBI" id="CHEBI:60240"/>
    </ligand>
</feature>
<dbReference type="EMBL" id="JANBQB010000375">
    <property type="protein sequence ID" value="KAJ1977074.1"/>
    <property type="molecule type" value="Genomic_DNA"/>
</dbReference>